<dbReference type="Pfam" id="PF20150">
    <property type="entry name" value="2EXR"/>
    <property type="match status" value="1"/>
</dbReference>
<proteinExistence type="predicted"/>
<evidence type="ECO:0000313" key="3">
    <source>
        <dbReference type="EMBL" id="KAK3950196.1"/>
    </source>
</evidence>
<feature type="region of interest" description="Disordered" evidence="1">
    <location>
        <begin position="1"/>
        <end position="20"/>
    </location>
</feature>
<dbReference type="InterPro" id="IPR045518">
    <property type="entry name" value="2EXR"/>
</dbReference>
<name>A0AAN6SEN0_9PEZI</name>
<feature type="compositionally biased region" description="Basic and acidic residues" evidence="1">
    <location>
        <begin position="1"/>
        <end position="12"/>
    </location>
</feature>
<evidence type="ECO:0000259" key="2">
    <source>
        <dbReference type="Pfam" id="PF20150"/>
    </source>
</evidence>
<comment type="caution">
    <text evidence="3">The sequence shown here is derived from an EMBL/GenBank/DDBJ whole genome shotgun (WGS) entry which is preliminary data.</text>
</comment>
<feature type="domain" description="2EXR" evidence="2">
    <location>
        <begin position="43"/>
        <end position="145"/>
    </location>
</feature>
<dbReference type="EMBL" id="MU859187">
    <property type="protein sequence ID" value="KAK3950196.1"/>
    <property type="molecule type" value="Genomic_DNA"/>
</dbReference>
<organism evidence="3 4">
    <name type="scientific">Pseudoneurospora amorphoporcata</name>
    <dbReference type="NCBI Taxonomy" id="241081"/>
    <lineage>
        <taxon>Eukaryota</taxon>
        <taxon>Fungi</taxon>
        <taxon>Dikarya</taxon>
        <taxon>Ascomycota</taxon>
        <taxon>Pezizomycotina</taxon>
        <taxon>Sordariomycetes</taxon>
        <taxon>Sordariomycetidae</taxon>
        <taxon>Sordariales</taxon>
        <taxon>Sordariaceae</taxon>
        <taxon>Pseudoneurospora</taxon>
    </lineage>
</organism>
<keyword evidence="4" id="KW-1185">Reference proteome</keyword>
<sequence length="421" mass="49689">MTEDHEQDKPEVADDLNPTHTSDDGLLFHVTQLATTRKDRVTFWSLPREIRDLIWNEVLDSEDDIFQANVTRSVCDTELWGDAWSHANRYEEVRFKRREDGRFNKITRAPILLSSRPPLPLAHLCQESRGFVLQKYDAAYRKARHPDLNQERGGRFRWLSRSTPRLLSINIGNRDYDEADMKVPLGDHEPLILLCHRNNRRSWESTRNNLKKQTALLELLKKAQDYQIMICWNHGDRVTEEFLVDRNIAQNWGVFADRAPGQDFPQERDTQPQAGIFVELPDIFPMVQLLRDINRRGRTFDMRRLGLRTRRPPLELLAPFMWRGQVPYFTRDGFRRLEEEEFFPGGDFVTELKDRELVQEIFAQYLKPFEELWEENVNEEDTSSQSRYGRMPKIGLVFKHNAGLTWADVQEHYLDGSEDMD</sequence>
<evidence type="ECO:0000313" key="4">
    <source>
        <dbReference type="Proteomes" id="UP001303222"/>
    </source>
</evidence>
<reference evidence="3" key="1">
    <citation type="journal article" date="2023" name="Mol. Phylogenet. Evol.">
        <title>Genome-scale phylogeny and comparative genomics of the fungal order Sordariales.</title>
        <authorList>
            <person name="Hensen N."/>
            <person name="Bonometti L."/>
            <person name="Westerberg I."/>
            <person name="Brannstrom I.O."/>
            <person name="Guillou S."/>
            <person name="Cros-Aarteil S."/>
            <person name="Calhoun S."/>
            <person name="Haridas S."/>
            <person name="Kuo A."/>
            <person name="Mondo S."/>
            <person name="Pangilinan J."/>
            <person name="Riley R."/>
            <person name="LaButti K."/>
            <person name="Andreopoulos B."/>
            <person name="Lipzen A."/>
            <person name="Chen C."/>
            <person name="Yan M."/>
            <person name="Daum C."/>
            <person name="Ng V."/>
            <person name="Clum A."/>
            <person name="Steindorff A."/>
            <person name="Ohm R.A."/>
            <person name="Martin F."/>
            <person name="Silar P."/>
            <person name="Natvig D.O."/>
            <person name="Lalanne C."/>
            <person name="Gautier V."/>
            <person name="Ament-Velasquez S.L."/>
            <person name="Kruys A."/>
            <person name="Hutchinson M.I."/>
            <person name="Powell A.J."/>
            <person name="Barry K."/>
            <person name="Miller A.N."/>
            <person name="Grigoriev I.V."/>
            <person name="Debuchy R."/>
            <person name="Gladieux P."/>
            <person name="Hiltunen Thoren M."/>
            <person name="Johannesson H."/>
        </authorList>
    </citation>
    <scope>NUCLEOTIDE SEQUENCE</scope>
    <source>
        <strain evidence="3">CBS 626.80</strain>
    </source>
</reference>
<dbReference type="Proteomes" id="UP001303222">
    <property type="component" value="Unassembled WGS sequence"/>
</dbReference>
<evidence type="ECO:0000256" key="1">
    <source>
        <dbReference type="SAM" id="MobiDB-lite"/>
    </source>
</evidence>
<accession>A0AAN6SEN0</accession>
<dbReference type="AlphaFoldDB" id="A0AAN6SEN0"/>
<gene>
    <name evidence="3" type="ORF">QBC32DRAFT_376885</name>
</gene>
<reference evidence="3" key="2">
    <citation type="submission" date="2023-06" db="EMBL/GenBank/DDBJ databases">
        <authorList>
            <consortium name="Lawrence Berkeley National Laboratory"/>
            <person name="Mondo S.J."/>
            <person name="Hensen N."/>
            <person name="Bonometti L."/>
            <person name="Westerberg I."/>
            <person name="Brannstrom I.O."/>
            <person name="Guillou S."/>
            <person name="Cros-Aarteil S."/>
            <person name="Calhoun S."/>
            <person name="Haridas S."/>
            <person name="Kuo A."/>
            <person name="Pangilinan J."/>
            <person name="Riley R."/>
            <person name="Labutti K."/>
            <person name="Andreopoulos B."/>
            <person name="Lipzen A."/>
            <person name="Chen C."/>
            <person name="Yanf M."/>
            <person name="Daum C."/>
            <person name="Ng V."/>
            <person name="Clum A."/>
            <person name="Steindorff A."/>
            <person name="Ohm R."/>
            <person name="Martin F."/>
            <person name="Silar P."/>
            <person name="Natvig D."/>
            <person name="Lalanne C."/>
            <person name="Gautier V."/>
            <person name="Ament-Velasquez S.L."/>
            <person name="Kruys A."/>
            <person name="Hutchinson M.I."/>
            <person name="Powell A.J."/>
            <person name="Barry K."/>
            <person name="Miller A.N."/>
            <person name="Grigoriev I.V."/>
            <person name="Debuchy R."/>
            <person name="Gladieux P."/>
            <person name="Thoren M.H."/>
            <person name="Johannesson H."/>
        </authorList>
    </citation>
    <scope>NUCLEOTIDE SEQUENCE</scope>
    <source>
        <strain evidence="3">CBS 626.80</strain>
    </source>
</reference>
<protein>
    <recommendedName>
        <fullName evidence="2">2EXR domain-containing protein</fullName>
    </recommendedName>
</protein>